<dbReference type="Proteomes" id="UP001054945">
    <property type="component" value="Unassembled WGS sequence"/>
</dbReference>
<evidence type="ECO:0000313" key="3">
    <source>
        <dbReference type="Proteomes" id="UP001054945"/>
    </source>
</evidence>
<feature type="region of interest" description="Disordered" evidence="1">
    <location>
        <begin position="266"/>
        <end position="339"/>
    </location>
</feature>
<dbReference type="EMBL" id="BPLR01007940">
    <property type="protein sequence ID" value="GIY20815.1"/>
    <property type="molecule type" value="Genomic_DNA"/>
</dbReference>
<proteinExistence type="predicted"/>
<feature type="region of interest" description="Disordered" evidence="1">
    <location>
        <begin position="146"/>
        <end position="199"/>
    </location>
</feature>
<evidence type="ECO:0008006" key="4">
    <source>
        <dbReference type="Google" id="ProtNLM"/>
    </source>
</evidence>
<protein>
    <recommendedName>
        <fullName evidence="4">FERM and PDZ domain-containing protein 4</fullName>
    </recommendedName>
</protein>
<feature type="compositionally biased region" description="Polar residues" evidence="1">
    <location>
        <begin position="576"/>
        <end position="592"/>
    </location>
</feature>
<feature type="compositionally biased region" description="Low complexity" evidence="1">
    <location>
        <begin position="315"/>
        <end position="329"/>
    </location>
</feature>
<feature type="compositionally biased region" description="Low complexity" evidence="1">
    <location>
        <begin position="270"/>
        <end position="281"/>
    </location>
</feature>
<evidence type="ECO:0000256" key="1">
    <source>
        <dbReference type="SAM" id="MobiDB-lite"/>
    </source>
</evidence>
<feature type="region of interest" description="Disordered" evidence="1">
    <location>
        <begin position="643"/>
        <end position="683"/>
    </location>
</feature>
<dbReference type="Gene3D" id="1.20.1420.10">
    <property type="entry name" value="Talin, central domain"/>
    <property type="match status" value="1"/>
</dbReference>
<feature type="compositionally biased region" description="Basic residues" evidence="1">
    <location>
        <begin position="185"/>
        <end position="196"/>
    </location>
</feature>
<comment type="caution">
    <text evidence="2">The sequence shown here is derived from an EMBL/GenBank/DDBJ whole genome shotgun (WGS) entry which is preliminary data.</text>
</comment>
<evidence type="ECO:0000313" key="2">
    <source>
        <dbReference type="EMBL" id="GIY20815.1"/>
    </source>
</evidence>
<feature type="compositionally biased region" description="Polar residues" evidence="1">
    <location>
        <begin position="148"/>
        <end position="164"/>
    </location>
</feature>
<gene>
    <name evidence="2" type="primary">AVEN_214340_1</name>
    <name evidence="2" type="ORF">CEXT_664991</name>
</gene>
<organism evidence="2 3">
    <name type="scientific">Caerostris extrusa</name>
    <name type="common">Bark spider</name>
    <name type="synonym">Caerostris bankana</name>
    <dbReference type="NCBI Taxonomy" id="172846"/>
    <lineage>
        <taxon>Eukaryota</taxon>
        <taxon>Metazoa</taxon>
        <taxon>Ecdysozoa</taxon>
        <taxon>Arthropoda</taxon>
        <taxon>Chelicerata</taxon>
        <taxon>Arachnida</taxon>
        <taxon>Araneae</taxon>
        <taxon>Araneomorphae</taxon>
        <taxon>Entelegynae</taxon>
        <taxon>Araneoidea</taxon>
        <taxon>Araneidae</taxon>
        <taxon>Caerostris</taxon>
    </lineage>
</organism>
<feature type="region of interest" description="Disordered" evidence="1">
    <location>
        <begin position="570"/>
        <end position="599"/>
    </location>
</feature>
<name>A0AAV4RH45_CAEEX</name>
<accession>A0AAV4RH45</accession>
<dbReference type="AlphaFoldDB" id="A0AAV4RH45"/>
<keyword evidence="3" id="KW-1185">Reference proteome</keyword>
<feature type="compositionally biased region" description="Low complexity" evidence="1">
    <location>
        <begin position="644"/>
        <end position="655"/>
    </location>
</feature>
<reference evidence="2 3" key="1">
    <citation type="submission" date="2021-06" db="EMBL/GenBank/DDBJ databases">
        <title>Caerostris extrusa draft genome.</title>
        <authorList>
            <person name="Kono N."/>
            <person name="Arakawa K."/>
        </authorList>
    </citation>
    <scope>NUCLEOTIDE SEQUENCE [LARGE SCALE GENOMIC DNA]</scope>
</reference>
<sequence length="965" mass="107704">MGFDRHDECELKRPATNYACLNYPPFKNRFSCLRPSLAVDHKIRLCLSIQMEDRETEEFVLVLERYYSQLVGIELPVDWKDRDPEPIERVPSYHSRHIVQDSPWSYCRSNSPEKQLQQSDAVTASVRTIDLSIPPPPYILCEERRLSRSNSRDQFSIATSPSSAEQHRHPTPSQRQDGHGPGGRQQRRQPRSRRRLYLWDDRTRRGVRAPKPGDIDLHSVVSLELLEEESDADLGGEATQSHEILSRVTEMHRIVNDAQLYLQKNSCESPQPQHQHQQQTRRTGDLGLKSNDSLLFIPRHGTSEEYNAPRSDLLPSESETESTPTNSPTHSMLATEDPEASLKKMCSSFGLHSPHLFVSSLQQESEEDIEELLRQLHTSTNLPFEENTLCLDPDIIDLTIIPPPSDDDVDFCCVTPDAVDDRKSFLDQETGQRRDFYANELTDTYPAEPEENGIVFTAEPEAPADTDKAANDALSTGEDDLSAYIIPPPPPSSTRVVEEQNRVLARFRQAAEEIRRMMAHGNENLAGSKYSDSMNSVSKFCTIPRRHEESHRPTLSSLASLVTPVRETHGAKFDSPESSTSITVQSAEQPTTKDCCVNGSGVVDSETGVSWRPQPPPRVKRNSLVNNELSAGFHGIGSARRHSVISSEHSSTVSSMHAVKEQTSQNDSSDERVSFGSPEVSNDYHSSQINGYQNGHDHHPHKAYLYNGYAEENESNGHDGEFYVNGEYSGYESSEFQPGVSECDVCVGGKNGLVNGCACKKINHFMSYHQSLPRKSMNTKLQPVHGGPLENGYESANGKVSFQSAQQEIADMIENLDLACNARLQECSECLPKVPPGHSKLVKVRDTLIYESRQFVTASKLFVKSITESSDKMEEHLTTCIALLDRIFAVSELVVMEMTLPSQINSLVEKLKEMAVAYSRTVQAAHCAASGEIPNSNMAGLMHQATALATSLTVLMRTLRTFNGP</sequence>